<dbReference type="InterPro" id="IPR003439">
    <property type="entry name" value="ABC_transporter-like_ATP-bd"/>
</dbReference>
<evidence type="ECO:0000256" key="4">
    <source>
        <dbReference type="ARBA" id="ARBA00022989"/>
    </source>
</evidence>
<dbReference type="Proteomes" id="UP000054498">
    <property type="component" value="Unassembled WGS sequence"/>
</dbReference>
<dbReference type="PANTHER" id="PTHR48041:SF139">
    <property type="entry name" value="PROTEIN SCARLET"/>
    <property type="match status" value="1"/>
</dbReference>
<dbReference type="Gene3D" id="3.40.50.300">
    <property type="entry name" value="P-loop containing nucleotide triphosphate hydrolases"/>
    <property type="match status" value="1"/>
</dbReference>
<dbReference type="InterPro" id="IPR050352">
    <property type="entry name" value="ABCG_transporters"/>
</dbReference>
<proteinExistence type="predicted"/>
<dbReference type="PANTHER" id="PTHR48041">
    <property type="entry name" value="ABC TRANSPORTER G FAMILY MEMBER 28"/>
    <property type="match status" value="1"/>
</dbReference>
<dbReference type="RefSeq" id="XP_013892976.1">
    <property type="nucleotide sequence ID" value="XM_014037522.1"/>
</dbReference>
<evidence type="ECO:0000256" key="5">
    <source>
        <dbReference type="ARBA" id="ARBA00023136"/>
    </source>
</evidence>
<dbReference type="GO" id="GO:0016020">
    <property type="term" value="C:membrane"/>
    <property type="evidence" value="ECO:0007669"/>
    <property type="project" value="UniProtKB-SubCell"/>
</dbReference>
<reference evidence="7 8" key="1">
    <citation type="journal article" date="2013" name="BMC Genomics">
        <title>Reconstruction of the lipid metabolism for the microalga Monoraphidium neglectum from its genome sequence reveals characteristics suitable for biofuel production.</title>
        <authorList>
            <person name="Bogen C."/>
            <person name="Al-Dilaimi A."/>
            <person name="Albersmeier A."/>
            <person name="Wichmann J."/>
            <person name="Grundmann M."/>
            <person name="Rupp O."/>
            <person name="Lauersen K.J."/>
            <person name="Blifernez-Klassen O."/>
            <person name="Kalinowski J."/>
            <person name="Goesmann A."/>
            <person name="Mussgnug J.H."/>
            <person name="Kruse O."/>
        </authorList>
    </citation>
    <scope>NUCLEOTIDE SEQUENCE [LARGE SCALE GENOMIC DNA]</scope>
    <source>
        <strain evidence="7 8">SAG 48.87</strain>
    </source>
</reference>
<evidence type="ECO:0000256" key="1">
    <source>
        <dbReference type="ARBA" id="ARBA00004141"/>
    </source>
</evidence>
<keyword evidence="8" id="KW-1185">Reference proteome</keyword>
<dbReference type="GO" id="GO:0042626">
    <property type="term" value="F:ATPase-coupled transmembrane transporter activity"/>
    <property type="evidence" value="ECO:0007669"/>
    <property type="project" value="TreeGrafter"/>
</dbReference>
<dbReference type="SUPFAM" id="SSF52540">
    <property type="entry name" value="P-loop containing nucleoside triphosphate hydrolases"/>
    <property type="match status" value="1"/>
</dbReference>
<keyword evidence="5" id="KW-0472">Membrane</keyword>
<keyword evidence="2" id="KW-0813">Transport</keyword>
<sequence length="157" mass="16466">MEALLGPSGAGKSTLMDILAQRKSTGNLGGAVLVDGRPADAAFLRRTAYVPQRDNFVPVMTTMEVMQFYAGMILPGCWSTSRRAARVEEVLQEMGLAHATKTLAGGQMPGGRTIRGLSGGERKRLSIAAGILAAPSVVFLDEPTTGLDSFSALTVSP</sequence>
<dbReference type="GO" id="GO:0005524">
    <property type="term" value="F:ATP binding"/>
    <property type="evidence" value="ECO:0007669"/>
    <property type="project" value="InterPro"/>
</dbReference>
<dbReference type="KEGG" id="mng:MNEG_14006"/>
<evidence type="ECO:0000313" key="8">
    <source>
        <dbReference type="Proteomes" id="UP000054498"/>
    </source>
</evidence>
<dbReference type="GeneID" id="25731525"/>
<evidence type="ECO:0000313" key="7">
    <source>
        <dbReference type="EMBL" id="KIY93956.1"/>
    </source>
</evidence>
<evidence type="ECO:0000256" key="3">
    <source>
        <dbReference type="ARBA" id="ARBA00022692"/>
    </source>
</evidence>
<dbReference type="GO" id="GO:0016887">
    <property type="term" value="F:ATP hydrolysis activity"/>
    <property type="evidence" value="ECO:0007669"/>
    <property type="project" value="InterPro"/>
</dbReference>
<dbReference type="Pfam" id="PF00005">
    <property type="entry name" value="ABC_tran"/>
    <property type="match status" value="1"/>
</dbReference>
<dbReference type="InterPro" id="IPR027417">
    <property type="entry name" value="P-loop_NTPase"/>
</dbReference>
<evidence type="ECO:0000256" key="2">
    <source>
        <dbReference type="ARBA" id="ARBA00022448"/>
    </source>
</evidence>
<comment type="subcellular location">
    <subcellularLocation>
        <location evidence="1">Membrane</location>
        <topology evidence="1">Multi-pass membrane protein</topology>
    </subcellularLocation>
</comment>
<keyword evidence="4" id="KW-1133">Transmembrane helix</keyword>
<accession>A0A0D2LWN3</accession>
<protein>
    <submittedName>
        <fullName evidence="7">ABC transporter G family protein</fullName>
    </submittedName>
</protein>
<dbReference type="EMBL" id="KK104411">
    <property type="protein sequence ID" value="KIY93956.1"/>
    <property type="molecule type" value="Genomic_DNA"/>
</dbReference>
<dbReference type="OrthoDB" id="66620at2759"/>
<dbReference type="AlphaFoldDB" id="A0A0D2LWN3"/>
<feature type="domain" description="ABC transporter" evidence="6">
    <location>
        <begin position="3"/>
        <end position="145"/>
    </location>
</feature>
<keyword evidence="3" id="KW-0812">Transmembrane</keyword>
<evidence type="ECO:0000259" key="6">
    <source>
        <dbReference type="Pfam" id="PF00005"/>
    </source>
</evidence>
<gene>
    <name evidence="7" type="ORF">MNEG_14006</name>
</gene>
<name>A0A0D2LWN3_9CHLO</name>
<organism evidence="7 8">
    <name type="scientific">Monoraphidium neglectum</name>
    <dbReference type="NCBI Taxonomy" id="145388"/>
    <lineage>
        <taxon>Eukaryota</taxon>
        <taxon>Viridiplantae</taxon>
        <taxon>Chlorophyta</taxon>
        <taxon>core chlorophytes</taxon>
        <taxon>Chlorophyceae</taxon>
        <taxon>CS clade</taxon>
        <taxon>Sphaeropleales</taxon>
        <taxon>Selenastraceae</taxon>
        <taxon>Monoraphidium</taxon>
    </lineage>
</organism>